<dbReference type="AlphaFoldDB" id="A0A5C5Y3J9"/>
<comment type="caution">
    <text evidence="1">The sequence shown here is derived from an EMBL/GenBank/DDBJ whole genome shotgun (WGS) entry which is preliminary data.</text>
</comment>
<protein>
    <submittedName>
        <fullName evidence="1">Uncharacterized protein</fullName>
    </submittedName>
</protein>
<gene>
    <name evidence="1" type="ORF">Pan14r_21040</name>
</gene>
<evidence type="ECO:0000313" key="1">
    <source>
        <dbReference type="EMBL" id="TWT69810.1"/>
    </source>
</evidence>
<proteinExistence type="predicted"/>
<reference evidence="1 2" key="1">
    <citation type="submission" date="2019-02" db="EMBL/GenBank/DDBJ databases">
        <title>Deep-cultivation of Planctomycetes and their phenomic and genomic characterization uncovers novel biology.</title>
        <authorList>
            <person name="Wiegand S."/>
            <person name="Jogler M."/>
            <person name="Boedeker C."/>
            <person name="Pinto D."/>
            <person name="Vollmers J."/>
            <person name="Rivas-Marin E."/>
            <person name="Kohn T."/>
            <person name="Peeters S.H."/>
            <person name="Heuer A."/>
            <person name="Rast P."/>
            <person name="Oberbeckmann S."/>
            <person name="Bunk B."/>
            <person name="Jeske O."/>
            <person name="Meyerdierks A."/>
            <person name="Storesund J.E."/>
            <person name="Kallscheuer N."/>
            <person name="Luecker S."/>
            <person name="Lage O.M."/>
            <person name="Pohl T."/>
            <person name="Merkel B.J."/>
            <person name="Hornburger P."/>
            <person name="Mueller R.-W."/>
            <person name="Bruemmer F."/>
            <person name="Labrenz M."/>
            <person name="Spormann A.M."/>
            <person name="Op Den Camp H."/>
            <person name="Overmann J."/>
            <person name="Amann R."/>
            <person name="Jetten M.S.M."/>
            <person name="Mascher T."/>
            <person name="Medema M.H."/>
            <person name="Devos D.P."/>
            <person name="Kaster A.-K."/>
            <person name="Ovreas L."/>
            <person name="Rohde M."/>
            <person name="Galperin M.Y."/>
            <person name="Jogler C."/>
        </authorList>
    </citation>
    <scope>NUCLEOTIDE SEQUENCE [LARGE SCALE GENOMIC DNA]</scope>
    <source>
        <strain evidence="1 2">Pan14r</strain>
    </source>
</reference>
<dbReference type="EMBL" id="SJPL01000001">
    <property type="protein sequence ID" value="TWT69810.1"/>
    <property type="molecule type" value="Genomic_DNA"/>
</dbReference>
<dbReference type="Proteomes" id="UP000317238">
    <property type="component" value="Unassembled WGS sequence"/>
</dbReference>
<name>A0A5C5Y3J9_9PLAN</name>
<keyword evidence="2" id="KW-1185">Reference proteome</keyword>
<accession>A0A5C5Y3J9</accession>
<sequence>MSDRESPNQQSGLVGLRGIQDRRTGDLNSTISQQSFFVGSDKFGAAAGINAFYEPFSVKFR</sequence>
<evidence type="ECO:0000313" key="2">
    <source>
        <dbReference type="Proteomes" id="UP000317238"/>
    </source>
</evidence>
<organism evidence="1 2">
    <name type="scientific">Crateriforma conspicua</name>
    <dbReference type="NCBI Taxonomy" id="2527996"/>
    <lineage>
        <taxon>Bacteria</taxon>
        <taxon>Pseudomonadati</taxon>
        <taxon>Planctomycetota</taxon>
        <taxon>Planctomycetia</taxon>
        <taxon>Planctomycetales</taxon>
        <taxon>Planctomycetaceae</taxon>
        <taxon>Crateriforma</taxon>
    </lineage>
</organism>